<protein>
    <submittedName>
        <fullName evidence="3">Peptide ABC transporter substrate-binding protein</fullName>
    </submittedName>
</protein>
<evidence type="ECO:0000313" key="4">
    <source>
        <dbReference type="Proteomes" id="UP000076218"/>
    </source>
</evidence>
<dbReference type="PIRSF" id="PIRSF002741">
    <property type="entry name" value="MppA"/>
    <property type="match status" value="1"/>
</dbReference>
<keyword evidence="1" id="KW-0732">Signal</keyword>
<reference evidence="3 4" key="1">
    <citation type="submission" date="2016-01" db="EMBL/GenBank/DDBJ databases">
        <title>Draft genome sequence of Clavibacter michiganensis subsp. tessellarius DOAB 609.</title>
        <authorList>
            <person name="Tambong J.T."/>
        </authorList>
    </citation>
    <scope>NUCLEOTIDE SEQUENCE [LARGE SCALE GENOMIC DNA]</scope>
    <source>
        <strain evidence="3 4">DOAB 609</strain>
    </source>
</reference>
<dbReference type="Proteomes" id="UP000076218">
    <property type="component" value="Unassembled WGS sequence"/>
</dbReference>
<accession>A0A154UYI3</accession>
<evidence type="ECO:0000256" key="1">
    <source>
        <dbReference type="SAM" id="SignalP"/>
    </source>
</evidence>
<sequence>MKIRRLAAAGAVIVSGALVLSGCSAPAQQSEVIAGTEITVAWNDPFLEYNNLSATGNATANTNIVYLTNRAFNYYDDGPSLQKDTDFGTYEKVSDDPLVVKFTINEGVKWSDGTPVDAADMLLNWAANTTNVNTVGDDAVQKDDDGVAKVADDQVFFNSGAIADARLGLVTKTPEIGDDGRSLTYTYDQPYVDWEVATGNGVGVSAHGTTQLAFPDENLSPEDAKKKLITAIQDKDASVLAPVSKVWNDGYRYSDMPTEAQKTLSDGAYTITDLKADQYITLTANKEYTGDKKPKYEKITVRFIKDPQAQIQALSNGEVQIASGQPTADLLQQVQGLSGIEYKGQAEGTYEHVDLQVTNGGPFDPSKFGGDAEKAKLVRQAFFKTLPREEILDKLIKPLQTDAELRNSNVFVPGTPNYEASVEKNGYKDQAVDIEGAKADLAKAGVTGTIDARVIYGQGNTRRQQEFELMRQSAALAGFNLIDVNSATWGADLSSKTTSYDIALFGWQSTSLAVGESGPNYQTGGINNYFGWSNPEIDSLFKQLDTETDKDKQRDLLIQAETLIQQQGWTTPIFQFPGLTAWSSSVTGVKPAFLSPTYFWNYWEWAPAQAAAK</sequence>
<dbReference type="GO" id="GO:0015833">
    <property type="term" value="P:peptide transport"/>
    <property type="evidence" value="ECO:0007669"/>
    <property type="project" value="TreeGrafter"/>
</dbReference>
<dbReference type="InterPro" id="IPR039424">
    <property type="entry name" value="SBP_5"/>
</dbReference>
<dbReference type="RefSeq" id="WP_063072628.1">
    <property type="nucleotide sequence ID" value="NZ_LQXA01000051.1"/>
</dbReference>
<name>A0A154UYI3_9MICO</name>
<dbReference type="Gene3D" id="3.40.190.10">
    <property type="entry name" value="Periplasmic binding protein-like II"/>
    <property type="match status" value="1"/>
</dbReference>
<dbReference type="PANTHER" id="PTHR30290">
    <property type="entry name" value="PERIPLASMIC BINDING COMPONENT OF ABC TRANSPORTER"/>
    <property type="match status" value="1"/>
</dbReference>
<dbReference type="InterPro" id="IPR000914">
    <property type="entry name" value="SBP_5_dom"/>
</dbReference>
<feature type="chain" id="PRO_5038445347" evidence="1">
    <location>
        <begin position="30"/>
        <end position="613"/>
    </location>
</feature>
<gene>
    <name evidence="3" type="ORF">AWH51_15530</name>
</gene>
<evidence type="ECO:0000313" key="3">
    <source>
        <dbReference type="EMBL" id="KZC94014.1"/>
    </source>
</evidence>
<dbReference type="CDD" id="cd08501">
    <property type="entry name" value="PBP2_Lpqw"/>
    <property type="match status" value="1"/>
</dbReference>
<dbReference type="STRING" id="31965.AWH51_15530"/>
<dbReference type="GO" id="GO:1904680">
    <property type="term" value="F:peptide transmembrane transporter activity"/>
    <property type="evidence" value="ECO:0007669"/>
    <property type="project" value="TreeGrafter"/>
</dbReference>
<dbReference type="AlphaFoldDB" id="A0A154UYI3"/>
<dbReference type="Pfam" id="PF00496">
    <property type="entry name" value="SBP_bac_5"/>
    <property type="match status" value="1"/>
</dbReference>
<dbReference type="PANTHER" id="PTHR30290:SF65">
    <property type="entry name" value="MONOACYL PHOSPHATIDYLINOSITOL TETRAMANNOSIDE-BINDING PROTEIN LPQW-RELATED"/>
    <property type="match status" value="1"/>
</dbReference>
<dbReference type="GO" id="GO:0043190">
    <property type="term" value="C:ATP-binding cassette (ABC) transporter complex"/>
    <property type="evidence" value="ECO:0007669"/>
    <property type="project" value="InterPro"/>
</dbReference>
<dbReference type="PROSITE" id="PS51257">
    <property type="entry name" value="PROKAR_LIPOPROTEIN"/>
    <property type="match status" value="1"/>
</dbReference>
<dbReference type="InterPro" id="IPR030678">
    <property type="entry name" value="Peptide/Ni-bd"/>
</dbReference>
<dbReference type="GO" id="GO:0042597">
    <property type="term" value="C:periplasmic space"/>
    <property type="evidence" value="ECO:0007669"/>
    <property type="project" value="UniProtKB-ARBA"/>
</dbReference>
<proteinExistence type="predicted"/>
<organism evidence="3 4">
    <name type="scientific">Clavibacter tessellarius</name>
    <dbReference type="NCBI Taxonomy" id="31965"/>
    <lineage>
        <taxon>Bacteria</taxon>
        <taxon>Bacillati</taxon>
        <taxon>Actinomycetota</taxon>
        <taxon>Actinomycetes</taxon>
        <taxon>Micrococcales</taxon>
        <taxon>Microbacteriaceae</taxon>
        <taxon>Clavibacter</taxon>
    </lineage>
</organism>
<feature type="domain" description="Solute-binding protein family 5" evidence="2">
    <location>
        <begin position="91"/>
        <end position="511"/>
    </location>
</feature>
<dbReference type="EMBL" id="LQXA01000051">
    <property type="protein sequence ID" value="KZC94014.1"/>
    <property type="molecule type" value="Genomic_DNA"/>
</dbReference>
<feature type="signal peptide" evidence="1">
    <location>
        <begin position="1"/>
        <end position="29"/>
    </location>
</feature>
<dbReference type="OrthoDB" id="7888869at2"/>
<comment type="caution">
    <text evidence="3">The sequence shown here is derived from an EMBL/GenBank/DDBJ whole genome shotgun (WGS) entry which is preliminary data.</text>
</comment>
<dbReference type="SUPFAM" id="SSF53850">
    <property type="entry name" value="Periplasmic binding protein-like II"/>
    <property type="match status" value="1"/>
</dbReference>
<evidence type="ECO:0000259" key="2">
    <source>
        <dbReference type="Pfam" id="PF00496"/>
    </source>
</evidence>
<dbReference type="Gene3D" id="3.10.105.10">
    <property type="entry name" value="Dipeptide-binding Protein, Domain 3"/>
    <property type="match status" value="1"/>
</dbReference>